<protein>
    <recommendedName>
        <fullName evidence="8">CopC domain-containing protein</fullName>
    </recommendedName>
</protein>
<keyword evidence="3 7" id="KW-0732">Signal</keyword>
<keyword evidence="6" id="KW-0472">Membrane</keyword>
<evidence type="ECO:0000259" key="8">
    <source>
        <dbReference type="Pfam" id="PF04234"/>
    </source>
</evidence>
<evidence type="ECO:0000256" key="3">
    <source>
        <dbReference type="ARBA" id="ARBA00022729"/>
    </source>
</evidence>
<keyword evidence="4" id="KW-0186">Copper</keyword>
<comment type="caution">
    <text evidence="9">The sequence shown here is derived from an EMBL/GenBank/DDBJ whole genome shotgun (WGS) entry which is preliminary data.</text>
</comment>
<dbReference type="PANTHER" id="PTHR34820">
    <property type="entry name" value="INNER MEMBRANE PROTEIN YEBZ"/>
    <property type="match status" value="1"/>
</dbReference>
<evidence type="ECO:0000256" key="7">
    <source>
        <dbReference type="SAM" id="SignalP"/>
    </source>
</evidence>
<feature type="chain" id="PRO_5046962815" description="CopC domain-containing protein" evidence="7">
    <location>
        <begin position="28"/>
        <end position="191"/>
    </location>
</feature>
<proteinExistence type="predicted"/>
<dbReference type="PANTHER" id="PTHR34820:SF4">
    <property type="entry name" value="INNER MEMBRANE PROTEIN YEBZ"/>
    <property type="match status" value="1"/>
</dbReference>
<organism evidence="9 10">
    <name type="scientific">Dactylosporangium salmoneum</name>
    <dbReference type="NCBI Taxonomy" id="53361"/>
    <lineage>
        <taxon>Bacteria</taxon>
        <taxon>Bacillati</taxon>
        <taxon>Actinomycetota</taxon>
        <taxon>Actinomycetes</taxon>
        <taxon>Micromonosporales</taxon>
        <taxon>Micromonosporaceae</taxon>
        <taxon>Dactylosporangium</taxon>
    </lineage>
</organism>
<reference evidence="10" key="1">
    <citation type="journal article" date="2019" name="Int. J. Syst. Evol. Microbiol.">
        <title>The Global Catalogue of Microorganisms (GCM) 10K type strain sequencing project: providing services to taxonomists for standard genome sequencing and annotation.</title>
        <authorList>
            <consortium name="The Broad Institute Genomics Platform"/>
            <consortium name="The Broad Institute Genome Sequencing Center for Infectious Disease"/>
            <person name="Wu L."/>
            <person name="Ma J."/>
        </authorList>
    </citation>
    <scope>NUCLEOTIDE SEQUENCE [LARGE SCALE GENOMIC DNA]</scope>
    <source>
        <strain evidence="10">JCM 3272</strain>
    </source>
</reference>
<dbReference type="Proteomes" id="UP001501444">
    <property type="component" value="Unassembled WGS sequence"/>
</dbReference>
<accession>A0ABN3FBF4</accession>
<dbReference type="EMBL" id="BAAARV010000003">
    <property type="protein sequence ID" value="GAA2326085.1"/>
    <property type="molecule type" value="Genomic_DNA"/>
</dbReference>
<keyword evidence="6" id="KW-0812">Transmembrane</keyword>
<keyword evidence="6" id="KW-1133">Transmembrane helix</keyword>
<feature type="signal peptide" evidence="7">
    <location>
        <begin position="1"/>
        <end position="27"/>
    </location>
</feature>
<dbReference type="Gene3D" id="2.60.40.1220">
    <property type="match status" value="1"/>
</dbReference>
<dbReference type="InterPro" id="IPR014756">
    <property type="entry name" value="Ig_E-set"/>
</dbReference>
<keyword evidence="10" id="KW-1185">Reference proteome</keyword>
<evidence type="ECO:0000313" key="10">
    <source>
        <dbReference type="Proteomes" id="UP001501444"/>
    </source>
</evidence>
<feature type="transmembrane region" description="Helical" evidence="6">
    <location>
        <begin position="161"/>
        <end position="181"/>
    </location>
</feature>
<dbReference type="InterPro" id="IPR032694">
    <property type="entry name" value="CopC/D"/>
</dbReference>
<name>A0ABN3FBF4_9ACTN</name>
<evidence type="ECO:0000256" key="1">
    <source>
        <dbReference type="ARBA" id="ARBA00004196"/>
    </source>
</evidence>
<gene>
    <name evidence="9" type="ORF">GCM10010170_000580</name>
</gene>
<feature type="domain" description="CopC" evidence="8">
    <location>
        <begin position="28"/>
        <end position="119"/>
    </location>
</feature>
<dbReference type="InterPro" id="IPR007348">
    <property type="entry name" value="CopC_dom"/>
</dbReference>
<evidence type="ECO:0000256" key="2">
    <source>
        <dbReference type="ARBA" id="ARBA00022723"/>
    </source>
</evidence>
<sequence length="191" mass="18943">MRLRATFGGLLAAALLVLLVPAPPAFAHSTLLKTDPADGATVSAPPAAITLTFNENIKQQFSTIVVTGADGASYSDGAPHAVDKTLTQAVKPLPTGAVKVAWRTVSADGHPIEGRFAFTNAASAPPAAAGAMTAAAPTEAPSSPQPTAVAEPAGDGGSSGWLWAVAGGVAVVLLAAGALLWRRRSGTGQSG</sequence>
<evidence type="ECO:0000256" key="5">
    <source>
        <dbReference type="SAM" id="MobiDB-lite"/>
    </source>
</evidence>
<evidence type="ECO:0000313" key="9">
    <source>
        <dbReference type="EMBL" id="GAA2326085.1"/>
    </source>
</evidence>
<dbReference type="RefSeq" id="WP_344610109.1">
    <property type="nucleotide sequence ID" value="NZ_BAAARV010000003.1"/>
</dbReference>
<dbReference type="SUPFAM" id="SSF81296">
    <property type="entry name" value="E set domains"/>
    <property type="match status" value="1"/>
</dbReference>
<keyword evidence="2" id="KW-0479">Metal-binding</keyword>
<feature type="region of interest" description="Disordered" evidence="5">
    <location>
        <begin position="129"/>
        <end position="155"/>
    </location>
</feature>
<feature type="compositionally biased region" description="Low complexity" evidence="5">
    <location>
        <begin position="129"/>
        <end position="148"/>
    </location>
</feature>
<dbReference type="Pfam" id="PF04234">
    <property type="entry name" value="CopC"/>
    <property type="match status" value="1"/>
</dbReference>
<evidence type="ECO:0000256" key="4">
    <source>
        <dbReference type="ARBA" id="ARBA00023008"/>
    </source>
</evidence>
<evidence type="ECO:0000256" key="6">
    <source>
        <dbReference type="SAM" id="Phobius"/>
    </source>
</evidence>
<comment type="subcellular location">
    <subcellularLocation>
        <location evidence="1">Cell envelope</location>
    </subcellularLocation>
</comment>
<dbReference type="InterPro" id="IPR014755">
    <property type="entry name" value="Cu-Rt/internalin_Ig-like"/>
</dbReference>